<dbReference type="EMBL" id="ACYH01000049">
    <property type="protein sequence ID" value="EEV19780.1"/>
    <property type="molecule type" value="Genomic_DNA"/>
</dbReference>
<evidence type="ECO:0000256" key="3">
    <source>
        <dbReference type="PROSITE-ProRule" id="PRU00023"/>
    </source>
</evidence>
<dbReference type="Gene3D" id="1.25.40.20">
    <property type="entry name" value="Ankyrin repeat-containing domain"/>
    <property type="match status" value="1"/>
</dbReference>
<dbReference type="PANTHER" id="PTHR24198">
    <property type="entry name" value="ANKYRIN REPEAT AND PROTEIN KINASE DOMAIN-CONTAINING PROTEIN"/>
    <property type="match status" value="1"/>
</dbReference>
<comment type="caution">
    <text evidence="4">The sequence shown here is derived from an EMBL/GenBank/DDBJ whole genome shotgun (WGS) entry which is preliminary data.</text>
</comment>
<feature type="repeat" description="ANK" evidence="3">
    <location>
        <begin position="209"/>
        <end position="241"/>
    </location>
</feature>
<protein>
    <submittedName>
        <fullName evidence="4">Ankyrin repeat protein</fullName>
    </submittedName>
</protein>
<dbReference type="OrthoDB" id="368967at2"/>
<dbReference type="SUPFAM" id="SSF48403">
    <property type="entry name" value="Ankyrin repeat"/>
    <property type="match status" value="1"/>
</dbReference>
<dbReference type="InterPro" id="IPR002110">
    <property type="entry name" value="Ankyrin_rpt"/>
</dbReference>
<evidence type="ECO:0000256" key="1">
    <source>
        <dbReference type="ARBA" id="ARBA00022737"/>
    </source>
</evidence>
<sequence length="298" mass="33173">MKIVILYEKTEKKISEAAAHIIESHECDVVYRQADTIWEDSTCPPTSLLQDASHILFVFAKNTSTLNSAFIFFLGLGIGRNLPILTLGQGTVLPLPKNCMQFAVPLALDIFEEYFIKEQQNFLMVERKRLAREKLLNSGFPCFESNFAAAVQEGKYEIVRLFLEAGFDASQRDTRGTPLLSLAVRNSQYDIASLLLTHGAEINLCSEDRSYSALMEAAQLGDLKTARLLLSKDADTDIQSKDGQTALILAVGRQDVPMVKLLVEHHADYNIADVLGMSALGYAKLFHNKDILEAMQQP</sequence>
<evidence type="ECO:0000313" key="5">
    <source>
        <dbReference type="Proteomes" id="UP000004509"/>
    </source>
</evidence>
<keyword evidence="2 3" id="KW-0040">ANK repeat</keyword>
<feature type="repeat" description="ANK" evidence="3">
    <location>
        <begin position="175"/>
        <end position="207"/>
    </location>
</feature>
<dbReference type="PROSITE" id="PS50088">
    <property type="entry name" value="ANK_REPEAT"/>
    <property type="match status" value="3"/>
</dbReference>
<dbReference type="Pfam" id="PF12796">
    <property type="entry name" value="Ank_2"/>
    <property type="match status" value="1"/>
</dbReference>
<proteinExistence type="predicted"/>
<gene>
    <name evidence="4" type="ORF">TREVI0001_1276</name>
</gene>
<keyword evidence="1" id="KW-0677">Repeat</keyword>
<dbReference type="PROSITE" id="PS50297">
    <property type="entry name" value="ANK_REP_REGION"/>
    <property type="match status" value="2"/>
</dbReference>
<dbReference type="PANTHER" id="PTHR24198:SF165">
    <property type="entry name" value="ANKYRIN REPEAT-CONTAINING PROTEIN-RELATED"/>
    <property type="match status" value="1"/>
</dbReference>
<dbReference type="RefSeq" id="WP_006189486.1">
    <property type="nucleotide sequence ID" value="NZ_ACYH01000049.1"/>
</dbReference>
<reference evidence="4 5" key="1">
    <citation type="submission" date="2009-07" db="EMBL/GenBank/DDBJ databases">
        <authorList>
            <person name="Madupu R."/>
            <person name="Sebastian Y."/>
            <person name="Durkin A.S."/>
            <person name="Torralba M."/>
            <person name="Methe B."/>
            <person name="Sutton G.G."/>
            <person name="Strausberg R.L."/>
            <person name="Nelson K.E."/>
        </authorList>
    </citation>
    <scope>NUCLEOTIDE SEQUENCE [LARGE SCALE GENOMIC DNA]</scope>
    <source>
        <strain evidence="4 5">ATCC 35580</strain>
    </source>
</reference>
<evidence type="ECO:0000256" key="2">
    <source>
        <dbReference type="ARBA" id="ARBA00023043"/>
    </source>
</evidence>
<dbReference type="Proteomes" id="UP000004509">
    <property type="component" value="Unassembled WGS sequence"/>
</dbReference>
<organism evidence="4 5">
    <name type="scientific">Treponema vincentii ATCC 35580</name>
    <dbReference type="NCBI Taxonomy" id="596324"/>
    <lineage>
        <taxon>Bacteria</taxon>
        <taxon>Pseudomonadati</taxon>
        <taxon>Spirochaetota</taxon>
        <taxon>Spirochaetia</taxon>
        <taxon>Spirochaetales</taxon>
        <taxon>Treponemataceae</taxon>
        <taxon>Treponema</taxon>
    </lineage>
</organism>
<dbReference type="STRING" id="596324.TREVI0001_1276"/>
<dbReference type="InterPro" id="IPR036770">
    <property type="entry name" value="Ankyrin_rpt-contain_sf"/>
</dbReference>
<dbReference type="SMART" id="SM00248">
    <property type="entry name" value="ANK"/>
    <property type="match status" value="4"/>
</dbReference>
<name>C8PSB0_9SPIR</name>
<evidence type="ECO:0000313" key="4">
    <source>
        <dbReference type="EMBL" id="EEV19780.1"/>
    </source>
</evidence>
<dbReference type="AlphaFoldDB" id="C8PSB0"/>
<accession>C8PSB0</accession>
<dbReference type="Pfam" id="PF00023">
    <property type="entry name" value="Ank"/>
    <property type="match status" value="1"/>
</dbReference>
<feature type="repeat" description="ANK" evidence="3">
    <location>
        <begin position="242"/>
        <end position="274"/>
    </location>
</feature>
<dbReference type="eggNOG" id="COG0666">
    <property type="taxonomic scope" value="Bacteria"/>
</dbReference>